<gene>
    <name evidence="1" type="ORF">IW248_005679</name>
</gene>
<proteinExistence type="predicted"/>
<accession>A0ABS0JQR4</accession>
<dbReference type="EMBL" id="JADOTX010000001">
    <property type="protein sequence ID" value="MBG6069392.1"/>
    <property type="molecule type" value="Genomic_DNA"/>
</dbReference>
<comment type="caution">
    <text evidence="1">The sequence shown here is derived from an EMBL/GenBank/DDBJ whole genome shotgun (WGS) entry which is preliminary data.</text>
</comment>
<keyword evidence="2" id="KW-1185">Reference proteome</keyword>
<evidence type="ECO:0000313" key="2">
    <source>
        <dbReference type="Proteomes" id="UP000614915"/>
    </source>
</evidence>
<dbReference type="Proteomes" id="UP000614915">
    <property type="component" value="Unassembled WGS sequence"/>
</dbReference>
<sequence>MLFDVDNPPVEPPGGCRHRLLWRLCRALWQDHRPDCAGHYLTVDCAQNDQLVLCRLARLAVEGLRTANGEQAVASPLWLGVARSRIATGDINLAAVIAEARWHRLRAGLAG</sequence>
<name>A0ABS0JQR4_9ACTN</name>
<dbReference type="RefSeq" id="WP_196929395.1">
    <property type="nucleotide sequence ID" value="NZ_JADOTX010000001.1"/>
</dbReference>
<reference evidence="1 2" key="1">
    <citation type="submission" date="2020-11" db="EMBL/GenBank/DDBJ databases">
        <title>Sequencing the genomes of 1000 actinobacteria strains.</title>
        <authorList>
            <person name="Klenk H.-P."/>
        </authorList>
    </citation>
    <scope>NUCLEOTIDE SEQUENCE [LARGE SCALE GENOMIC DNA]</scope>
    <source>
        <strain evidence="1 2">DSM 101692</strain>
    </source>
</reference>
<organism evidence="1 2">
    <name type="scientific">Micromonospora ureilytica</name>
    <dbReference type="NCBI Taxonomy" id="709868"/>
    <lineage>
        <taxon>Bacteria</taxon>
        <taxon>Bacillati</taxon>
        <taxon>Actinomycetota</taxon>
        <taxon>Actinomycetes</taxon>
        <taxon>Micromonosporales</taxon>
        <taxon>Micromonosporaceae</taxon>
        <taxon>Micromonospora</taxon>
    </lineage>
</organism>
<evidence type="ECO:0000313" key="1">
    <source>
        <dbReference type="EMBL" id="MBG6069392.1"/>
    </source>
</evidence>
<protein>
    <submittedName>
        <fullName evidence="1">Uncharacterized protein</fullName>
    </submittedName>
</protein>